<evidence type="ECO:0000313" key="2">
    <source>
        <dbReference type="Proteomes" id="UP000740926"/>
    </source>
</evidence>
<sequence>MDHEIDWNTFKSSMVDEPSLTRICLDIIAPLVQYTYMIDPSCGKSRRRPLFSSDPFRNRVNQSFDLLSAKRKK</sequence>
<gene>
    <name evidence="1" type="ORF">G6F50_011155</name>
</gene>
<dbReference type="Proteomes" id="UP000740926">
    <property type="component" value="Unassembled WGS sequence"/>
</dbReference>
<dbReference type="AlphaFoldDB" id="A0A9P6YTH0"/>
<reference evidence="1 2" key="1">
    <citation type="journal article" date="2020" name="Microb. Genom.">
        <title>Genetic diversity of clinical and environmental Mucorales isolates obtained from an investigation of mucormycosis cases among solid organ transplant recipients.</title>
        <authorList>
            <person name="Nguyen M.H."/>
            <person name="Kaul D."/>
            <person name="Muto C."/>
            <person name="Cheng S.J."/>
            <person name="Richter R.A."/>
            <person name="Bruno V.M."/>
            <person name="Liu G."/>
            <person name="Beyhan S."/>
            <person name="Sundermann A.J."/>
            <person name="Mounaud S."/>
            <person name="Pasculle A.W."/>
            <person name="Nierman W.C."/>
            <person name="Driscoll E."/>
            <person name="Cumbie R."/>
            <person name="Clancy C.J."/>
            <person name="Dupont C.L."/>
        </authorList>
    </citation>
    <scope>NUCLEOTIDE SEQUENCE [LARGE SCALE GENOMIC DNA]</scope>
    <source>
        <strain evidence="1 2">GL24</strain>
    </source>
</reference>
<accession>A0A9P6YTH0</accession>
<name>A0A9P6YTH0_9FUNG</name>
<evidence type="ECO:0000313" key="1">
    <source>
        <dbReference type="EMBL" id="KAG1564300.1"/>
    </source>
</evidence>
<organism evidence="1 2">
    <name type="scientific">Rhizopus delemar</name>
    <dbReference type="NCBI Taxonomy" id="936053"/>
    <lineage>
        <taxon>Eukaryota</taxon>
        <taxon>Fungi</taxon>
        <taxon>Fungi incertae sedis</taxon>
        <taxon>Mucoromycota</taxon>
        <taxon>Mucoromycotina</taxon>
        <taxon>Mucoromycetes</taxon>
        <taxon>Mucorales</taxon>
        <taxon>Mucorineae</taxon>
        <taxon>Rhizopodaceae</taxon>
        <taxon>Rhizopus</taxon>
    </lineage>
</organism>
<protein>
    <submittedName>
        <fullName evidence="1">Uncharacterized protein</fullName>
    </submittedName>
</protein>
<keyword evidence="2" id="KW-1185">Reference proteome</keyword>
<dbReference type="EMBL" id="JAANIU010002716">
    <property type="protein sequence ID" value="KAG1564300.1"/>
    <property type="molecule type" value="Genomic_DNA"/>
</dbReference>
<proteinExistence type="predicted"/>
<comment type="caution">
    <text evidence="1">The sequence shown here is derived from an EMBL/GenBank/DDBJ whole genome shotgun (WGS) entry which is preliminary data.</text>
</comment>